<evidence type="ECO:0000313" key="1">
    <source>
        <dbReference type="EMBL" id="KEH33769.1"/>
    </source>
</evidence>
<protein>
    <submittedName>
        <fullName evidence="1 2">Uncharacterized protein</fullName>
    </submittedName>
</protein>
<reference evidence="1 3" key="1">
    <citation type="journal article" date="2011" name="Nature">
        <title>The Medicago genome provides insight into the evolution of rhizobial symbioses.</title>
        <authorList>
            <person name="Young N.D."/>
            <person name="Debelle F."/>
            <person name="Oldroyd G.E."/>
            <person name="Geurts R."/>
            <person name="Cannon S.B."/>
            <person name="Udvardi M.K."/>
            <person name="Benedito V.A."/>
            <person name="Mayer K.F."/>
            <person name="Gouzy J."/>
            <person name="Schoof H."/>
            <person name="Van de Peer Y."/>
            <person name="Proost S."/>
            <person name="Cook D.R."/>
            <person name="Meyers B.C."/>
            <person name="Spannagl M."/>
            <person name="Cheung F."/>
            <person name="De Mita S."/>
            <person name="Krishnakumar V."/>
            <person name="Gundlach H."/>
            <person name="Zhou S."/>
            <person name="Mudge J."/>
            <person name="Bharti A.K."/>
            <person name="Murray J.D."/>
            <person name="Naoumkina M.A."/>
            <person name="Rosen B."/>
            <person name="Silverstein K.A."/>
            <person name="Tang H."/>
            <person name="Rombauts S."/>
            <person name="Zhao P.X."/>
            <person name="Zhou P."/>
            <person name="Barbe V."/>
            <person name="Bardou P."/>
            <person name="Bechner M."/>
            <person name="Bellec A."/>
            <person name="Berger A."/>
            <person name="Berges H."/>
            <person name="Bidwell S."/>
            <person name="Bisseling T."/>
            <person name="Choisne N."/>
            <person name="Couloux A."/>
            <person name="Denny R."/>
            <person name="Deshpande S."/>
            <person name="Dai X."/>
            <person name="Doyle J.J."/>
            <person name="Dudez A.M."/>
            <person name="Farmer A.D."/>
            <person name="Fouteau S."/>
            <person name="Franken C."/>
            <person name="Gibelin C."/>
            <person name="Gish J."/>
            <person name="Goldstein S."/>
            <person name="Gonzalez A.J."/>
            <person name="Green P.J."/>
            <person name="Hallab A."/>
            <person name="Hartog M."/>
            <person name="Hua A."/>
            <person name="Humphray S.J."/>
            <person name="Jeong D.H."/>
            <person name="Jing Y."/>
            <person name="Jocker A."/>
            <person name="Kenton S.M."/>
            <person name="Kim D.J."/>
            <person name="Klee K."/>
            <person name="Lai H."/>
            <person name="Lang C."/>
            <person name="Lin S."/>
            <person name="Macmil S.L."/>
            <person name="Magdelenat G."/>
            <person name="Matthews L."/>
            <person name="McCorrison J."/>
            <person name="Monaghan E.L."/>
            <person name="Mun J.H."/>
            <person name="Najar F.Z."/>
            <person name="Nicholson C."/>
            <person name="Noirot C."/>
            <person name="O'Bleness M."/>
            <person name="Paule C.R."/>
            <person name="Poulain J."/>
            <person name="Prion F."/>
            <person name="Qin B."/>
            <person name="Qu C."/>
            <person name="Retzel E.F."/>
            <person name="Riddle C."/>
            <person name="Sallet E."/>
            <person name="Samain S."/>
            <person name="Samson N."/>
            <person name="Sanders I."/>
            <person name="Saurat O."/>
            <person name="Scarpelli C."/>
            <person name="Schiex T."/>
            <person name="Segurens B."/>
            <person name="Severin A.J."/>
            <person name="Sherrier D.J."/>
            <person name="Shi R."/>
            <person name="Sims S."/>
            <person name="Singer S.R."/>
            <person name="Sinharoy S."/>
            <person name="Sterck L."/>
            <person name="Viollet A."/>
            <person name="Wang B.B."/>
            <person name="Wang K."/>
            <person name="Wang M."/>
            <person name="Wang X."/>
            <person name="Warfsmann J."/>
            <person name="Weissenbach J."/>
            <person name="White D.D."/>
            <person name="White J.D."/>
            <person name="Wiley G.B."/>
            <person name="Wincker P."/>
            <person name="Xing Y."/>
            <person name="Yang L."/>
            <person name="Yao Z."/>
            <person name="Ying F."/>
            <person name="Zhai J."/>
            <person name="Zhou L."/>
            <person name="Zuber A."/>
            <person name="Denarie J."/>
            <person name="Dixon R.A."/>
            <person name="May G.D."/>
            <person name="Schwartz D.C."/>
            <person name="Rogers J."/>
            <person name="Quetier F."/>
            <person name="Town C.D."/>
            <person name="Roe B.A."/>
        </authorList>
    </citation>
    <scope>NUCLEOTIDE SEQUENCE [LARGE SCALE GENOMIC DNA]</scope>
    <source>
        <strain evidence="1">A17</strain>
        <strain evidence="2 3">cv. Jemalong A17</strain>
    </source>
</reference>
<dbReference type="EMBL" id="CM001219">
    <property type="protein sequence ID" value="KEH33769.1"/>
    <property type="molecule type" value="Genomic_DNA"/>
</dbReference>
<name>A0A072UVA8_MEDTR</name>
<sequence>MRPVAYAGGFNRLFGFDGRIFKECDGYCWSSADGRNESYVRGGEETKWQWSPRHQESKREESEMEFMTSSIPSCSWKWSLT</sequence>
<proteinExistence type="predicted"/>
<organism evidence="1 3">
    <name type="scientific">Medicago truncatula</name>
    <name type="common">Barrel medic</name>
    <name type="synonym">Medicago tribuloides</name>
    <dbReference type="NCBI Taxonomy" id="3880"/>
    <lineage>
        <taxon>Eukaryota</taxon>
        <taxon>Viridiplantae</taxon>
        <taxon>Streptophyta</taxon>
        <taxon>Embryophyta</taxon>
        <taxon>Tracheophyta</taxon>
        <taxon>Spermatophyta</taxon>
        <taxon>Magnoliopsida</taxon>
        <taxon>eudicotyledons</taxon>
        <taxon>Gunneridae</taxon>
        <taxon>Pentapetalae</taxon>
        <taxon>rosids</taxon>
        <taxon>fabids</taxon>
        <taxon>Fabales</taxon>
        <taxon>Fabaceae</taxon>
        <taxon>Papilionoideae</taxon>
        <taxon>50 kb inversion clade</taxon>
        <taxon>NPAAA clade</taxon>
        <taxon>Hologalegina</taxon>
        <taxon>IRL clade</taxon>
        <taxon>Trifolieae</taxon>
        <taxon>Medicago</taxon>
    </lineage>
</organism>
<dbReference type="EnsemblPlants" id="KEH33769">
    <property type="protein sequence ID" value="KEH33769"/>
    <property type="gene ID" value="MTR_3g452430"/>
</dbReference>
<reference evidence="2" key="3">
    <citation type="submission" date="2015-04" db="UniProtKB">
        <authorList>
            <consortium name="EnsemblPlants"/>
        </authorList>
    </citation>
    <scope>IDENTIFICATION</scope>
    <source>
        <strain evidence="2">cv. Jemalong A17</strain>
    </source>
</reference>
<accession>A0A072UVA8</accession>
<reference evidence="1 3" key="2">
    <citation type="journal article" date="2014" name="BMC Genomics">
        <title>An improved genome release (version Mt4.0) for the model legume Medicago truncatula.</title>
        <authorList>
            <person name="Tang H."/>
            <person name="Krishnakumar V."/>
            <person name="Bidwell S."/>
            <person name="Rosen B."/>
            <person name="Chan A."/>
            <person name="Zhou S."/>
            <person name="Gentzbittel L."/>
            <person name="Childs K.L."/>
            <person name="Yandell M."/>
            <person name="Gundlach H."/>
            <person name="Mayer K.F."/>
            <person name="Schwartz D.C."/>
            <person name="Town C.D."/>
        </authorList>
    </citation>
    <scope>GENOME REANNOTATION</scope>
    <source>
        <strain evidence="1">A17</strain>
        <strain evidence="2 3">cv. Jemalong A17</strain>
    </source>
</reference>
<evidence type="ECO:0000313" key="2">
    <source>
        <dbReference type="EnsemblPlants" id="KEH33769"/>
    </source>
</evidence>
<dbReference type="HOGENOM" id="CLU_2577443_0_0_1"/>
<evidence type="ECO:0000313" key="3">
    <source>
        <dbReference type="Proteomes" id="UP000002051"/>
    </source>
</evidence>
<dbReference type="AlphaFoldDB" id="A0A072UVA8"/>
<keyword evidence="3" id="KW-1185">Reference proteome</keyword>
<gene>
    <name evidence="1" type="ordered locus">MTR_3g452430</name>
</gene>
<dbReference type="Proteomes" id="UP000002051">
    <property type="component" value="Chromosome 3"/>
</dbReference>